<organism evidence="1 2">
    <name type="scientific">Rhodanobacter thiooxydans</name>
    <dbReference type="NCBI Taxonomy" id="416169"/>
    <lineage>
        <taxon>Bacteria</taxon>
        <taxon>Pseudomonadati</taxon>
        <taxon>Pseudomonadota</taxon>
        <taxon>Gammaproteobacteria</taxon>
        <taxon>Lysobacterales</taxon>
        <taxon>Rhodanobacteraceae</taxon>
        <taxon>Rhodanobacter</taxon>
    </lineage>
</organism>
<name>A0A154QKK4_9GAMM</name>
<dbReference type="STRING" id="416169.RHOFW104T7_07485"/>
<dbReference type="eggNOG" id="ENOG5031DXM">
    <property type="taxonomic scope" value="Bacteria"/>
</dbReference>
<dbReference type="RefSeq" id="WP_008438493.1">
    <property type="nucleotide sequence ID" value="NZ_LVJS01000022.1"/>
</dbReference>
<dbReference type="EMBL" id="LVJS01000022">
    <property type="protein sequence ID" value="KZC24651.1"/>
    <property type="molecule type" value="Genomic_DNA"/>
</dbReference>
<accession>A0A154QKK4</accession>
<protein>
    <recommendedName>
        <fullName evidence="3">DUF4340 domain-containing protein</fullName>
    </recommendedName>
</protein>
<sequence length="163" mass="18002">MKRTTRQRLWLLLAVFALLLLAGWQWQRDARTATGNLTALDPTLITHIAVTLPGAPAEHYEKRSGHWWRVDGAPARAVDARLNDLADTAAAPVLRWRPASDFEPAKIGLAPPRAVLQLDGQMLEFGEVSVTGPQHYVRVGQRVALVSSRYVPRSPATATTELH</sequence>
<comment type="caution">
    <text evidence="1">The sequence shown here is derived from an EMBL/GenBank/DDBJ whole genome shotgun (WGS) entry which is preliminary data.</text>
</comment>
<evidence type="ECO:0000313" key="2">
    <source>
        <dbReference type="Proteomes" id="UP000076131"/>
    </source>
</evidence>
<dbReference type="Proteomes" id="UP000076131">
    <property type="component" value="Unassembled WGS sequence"/>
</dbReference>
<proteinExistence type="predicted"/>
<gene>
    <name evidence="1" type="ORF">RHOFW104T7_07485</name>
</gene>
<dbReference type="AlphaFoldDB" id="A0A154QKK4"/>
<evidence type="ECO:0000313" key="1">
    <source>
        <dbReference type="EMBL" id="KZC24651.1"/>
    </source>
</evidence>
<evidence type="ECO:0008006" key="3">
    <source>
        <dbReference type="Google" id="ProtNLM"/>
    </source>
</evidence>
<reference evidence="1 2" key="1">
    <citation type="journal article" date="2016" name="MBio">
        <title>Lateral Gene Transfer in a Heavy Metal-Contaminated-Groundwater Microbial Community.</title>
        <authorList>
            <person name="Hemme C.L."/>
            <person name="Green S.J."/>
            <person name="Rishishwar L."/>
            <person name="Prakash O."/>
            <person name="Pettenato A."/>
            <person name="Chakraborty R."/>
            <person name="Deutschbauer A.M."/>
            <person name="Van Nostrand J.D."/>
            <person name="Wu L."/>
            <person name="He Z."/>
            <person name="Jordan I.K."/>
            <person name="Hazen T.C."/>
            <person name="Arkin A.P."/>
            <person name="Kostka J.E."/>
            <person name="Zhou J."/>
        </authorList>
    </citation>
    <scope>NUCLEOTIDE SEQUENCE [LARGE SCALE GENOMIC DNA]</scope>
    <source>
        <strain evidence="1 2">FW104-T7</strain>
    </source>
</reference>
<keyword evidence="2" id="KW-1185">Reference proteome</keyword>